<dbReference type="InterPro" id="IPR012924">
    <property type="entry name" value="TfuA_core"/>
</dbReference>
<dbReference type="AlphaFoldDB" id="A0A2T6B9E7"/>
<dbReference type="Proteomes" id="UP000244224">
    <property type="component" value="Unassembled WGS sequence"/>
</dbReference>
<evidence type="ECO:0000313" key="2">
    <source>
        <dbReference type="EMBL" id="PTX52684.1"/>
    </source>
</evidence>
<accession>A0A2T6B9E7</accession>
<organism evidence="2 3">
    <name type="scientific">Gemmobacter caeni</name>
    <dbReference type="NCBI Taxonomy" id="589035"/>
    <lineage>
        <taxon>Bacteria</taxon>
        <taxon>Pseudomonadati</taxon>
        <taxon>Pseudomonadota</taxon>
        <taxon>Alphaproteobacteria</taxon>
        <taxon>Rhodobacterales</taxon>
        <taxon>Paracoccaceae</taxon>
        <taxon>Gemmobacter</taxon>
    </lineage>
</organism>
<comment type="caution">
    <text evidence="2">The sequence shown here is derived from an EMBL/GenBank/DDBJ whole genome shotgun (WGS) entry which is preliminary data.</text>
</comment>
<protein>
    <submittedName>
        <fullName evidence="2">TfuA-like protein</fullName>
    </submittedName>
</protein>
<sequence length="250" mass="28395">MERLIETGTASSPVNENRMTGACCELFAGPSMLGLPASLLECFDRISEPIGVGDLDRRLKQPKAPRIICIADGYLEPGFAIQNDEIKRALSAGWPVWGIGSVGALKAVELAAEGMQGFGLVYRMLRRLRAVSADDVAVLHYPFPPYEPETLALLEIYMLLRVARKTKSSLTDIDVRSVLEALQEKPLHDRTYEVVRECIPKYLWKYLDYVYDTPKEWRIKRQDLWSFCQRKPWLIQNIEPNNSIHGRAND</sequence>
<dbReference type="OrthoDB" id="118811at2"/>
<evidence type="ECO:0000259" key="1">
    <source>
        <dbReference type="Pfam" id="PF07812"/>
    </source>
</evidence>
<dbReference type="Pfam" id="PF07812">
    <property type="entry name" value="TfuA"/>
    <property type="match status" value="1"/>
</dbReference>
<name>A0A2T6B9E7_9RHOB</name>
<gene>
    <name evidence="2" type="ORF">C8N34_102503</name>
</gene>
<feature type="domain" description="TfuA-like core" evidence="1">
    <location>
        <begin position="72"/>
        <end position="191"/>
    </location>
</feature>
<evidence type="ECO:0000313" key="3">
    <source>
        <dbReference type="Proteomes" id="UP000244224"/>
    </source>
</evidence>
<proteinExistence type="predicted"/>
<reference evidence="2 3" key="1">
    <citation type="submission" date="2018-04" db="EMBL/GenBank/DDBJ databases">
        <title>Genomic Encyclopedia of Archaeal and Bacterial Type Strains, Phase II (KMG-II): from individual species to whole genera.</title>
        <authorList>
            <person name="Goeker M."/>
        </authorList>
    </citation>
    <scope>NUCLEOTIDE SEQUENCE [LARGE SCALE GENOMIC DNA]</scope>
    <source>
        <strain evidence="2 3">DSM 21823</strain>
    </source>
</reference>
<dbReference type="RefSeq" id="WP_108128085.1">
    <property type="nucleotide sequence ID" value="NZ_QBKP01000002.1"/>
</dbReference>
<dbReference type="EMBL" id="QBKP01000002">
    <property type="protein sequence ID" value="PTX52684.1"/>
    <property type="molecule type" value="Genomic_DNA"/>
</dbReference>
<keyword evidence="3" id="KW-1185">Reference proteome</keyword>